<organism evidence="1 2">
    <name type="scientific">Panagrolaimus sp. JU765</name>
    <dbReference type="NCBI Taxonomy" id="591449"/>
    <lineage>
        <taxon>Eukaryota</taxon>
        <taxon>Metazoa</taxon>
        <taxon>Ecdysozoa</taxon>
        <taxon>Nematoda</taxon>
        <taxon>Chromadorea</taxon>
        <taxon>Rhabditida</taxon>
        <taxon>Tylenchina</taxon>
        <taxon>Panagrolaimomorpha</taxon>
        <taxon>Panagrolaimoidea</taxon>
        <taxon>Panagrolaimidae</taxon>
        <taxon>Panagrolaimus</taxon>
    </lineage>
</organism>
<dbReference type="Proteomes" id="UP000887576">
    <property type="component" value="Unplaced"/>
</dbReference>
<name>A0AC34R8Q8_9BILA</name>
<dbReference type="WBParaSite" id="JU765_v2.g4457.t1">
    <property type="protein sequence ID" value="JU765_v2.g4457.t1"/>
    <property type="gene ID" value="JU765_v2.g4457"/>
</dbReference>
<evidence type="ECO:0000313" key="2">
    <source>
        <dbReference type="WBParaSite" id="JU765_v2.g4457.t1"/>
    </source>
</evidence>
<protein>
    <submittedName>
        <fullName evidence="2">Uncharacterized protein</fullName>
    </submittedName>
</protein>
<reference evidence="2" key="1">
    <citation type="submission" date="2022-11" db="UniProtKB">
        <authorList>
            <consortium name="WormBaseParasite"/>
        </authorList>
    </citation>
    <scope>IDENTIFICATION</scope>
</reference>
<evidence type="ECO:0000313" key="1">
    <source>
        <dbReference type="Proteomes" id="UP000887576"/>
    </source>
</evidence>
<accession>A0AC34R8Q8</accession>
<proteinExistence type="predicted"/>
<sequence length="342" mass="39184">MENGDFTVKISFEKIIGLCDSQSFVLSAPWNQGIEKMHSIDQGEVTENEEHLEIIGEKLAFRFSMRQVLLLGNPDNMKPLLLPYKSEDSDRCPIGSICRIDYMKHALTSDYLVRSMTMDSEFSTPLDKNVLTSNQKRSFIFTINLPIDTHWLGFYYHYPLGVVADSQGLLGFLPYSEERVDDVVEVNVIVTLDSPCLFDIYDLTEETANLVRQCKPKKLVADGLLKSCDTGALISPKYPRLKLCLHPELKRRFEPGSILKTEFYPDEDGQRFISSNDEGLLSRISPEENVCLVTKENNEEYCLFLLAVSKVEVTEKLSKKTQKKKRIEQLEPPKFSDFEKHF</sequence>